<comment type="subcellular location">
    <subcellularLocation>
        <location evidence="4">Cytoplasm</location>
    </subcellularLocation>
</comment>
<evidence type="ECO:0000259" key="8">
    <source>
        <dbReference type="Pfam" id="PF14748"/>
    </source>
</evidence>
<keyword evidence="4" id="KW-0963">Cytoplasm</keyword>
<dbReference type="InterPro" id="IPR036291">
    <property type="entry name" value="NAD(P)-bd_dom_sf"/>
</dbReference>
<evidence type="ECO:0000256" key="4">
    <source>
        <dbReference type="HAMAP-Rule" id="MF_01925"/>
    </source>
</evidence>
<protein>
    <recommendedName>
        <fullName evidence="4 5">Pyrroline-5-carboxylate reductase</fullName>
        <shortName evidence="4">P5C reductase</shortName>
        <shortName evidence="4">P5CR</shortName>
        <ecNumber evidence="4 5">1.5.1.2</ecNumber>
    </recommendedName>
    <alternativeName>
        <fullName evidence="4">PCA reductase</fullName>
    </alternativeName>
</protein>
<feature type="domain" description="Pyrroline-5-carboxylate reductase dimerisation" evidence="8">
    <location>
        <begin position="177"/>
        <end position="281"/>
    </location>
</feature>
<reference evidence="9 10" key="1">
    <citation type="submission" date="2021-05" db="EMBL/GenBank/DDBJ databases">
        <title>Kineosporia and Streptomyces sp. nov. two new marine actinobacteria isolated from Coral.</title>
        <authorList>
            <person name="Buangrab K."/>
            <person name="Sutthacheep M."/>
            <person name="Yeemin T."/>
            <person name="Harunari E."/>
            <person name="Igarashi Y."/>
            <person name="Kanchanasin P."/>
            <person name="Tanasupawat S."/>
            <person name="Phongsopitanun W."/>
        </authorList>
    </citation>
    <scope>NUCLEOTIDE SEQUENCE [LARGE SCALE GENOMIC DNA]</scope>
    <source>
        <strain evidence="9 10">J2-2</strain>
    </source>
</reference>
<keyword evidence="3 4" id="KW-0560">Oxidoreductase</keyword>
<dbReference type="EMBL" id="JAHBAY010000001">
    <property type="protein sequence ID" value="MBT0767734.1"/>
    <property type="molecule type" value="Genomic_DNA"/>
</dbReference>
<dbReference type="PANTHER" id="PTHR11645:SF0">
    <property type="entry name" value="PYRROLINE-5-CARBOXYLATE REDUCTASE 3"/>
    <property type="match status" value="1"/>
</dbReference>
<evidence type="ECO:0000259" key="7">
    <source>
        <dbReference type="Pfam" id="PF03807"/>
    </source>
</evidence>
<evidence type="ECO:0000256" key="1">
    <source>
        <dbReference type="ARBA" id="ARBA00005525"/>
    </source>
</evidence>
<dbReference type="Gene3D" id="3.40.50.720">
    <property type="entry name" value="NAD(P)-binding Rossmann-like Domain"/>
    <property type="match status" value="1"/>
</dbReference>
<evidence type="ECO:0000313" key="10">
    <source>
        <dbReference type="Proteomes" id="UP001197247"/>
    </source>
</evidence>
<name>A0ABS5T9I7_9ACTN</name>
<evidence type="ECO:0000313" key="9">
    <source>
        <dbReference type="EMBL" id="MBT0767734.1"/>
    </source>
</evidence>
<keyword evidence="4 6" id="KW-0028">Amino-acid biosynthesis</keyword>
<evidence type="ECO:0000256" key="2">
    <source>
        <dbReference type="ARBA" id="ARBA00022857"/>
    </source>
</evidence>
<keyword evidence="4 6" id="KW-0641">Proline biosynthesis</keyword>
<gene>
    <name evidence="4 9" type="primary">proC</name>
    <name evidence="9" type="ORF">KIH74_02285</name>
</gene>
<dbReference type="GO" id="GO:0004735">
    <property type="term" value="F:pyrroline-5-carboxylate reductase activity"/>
    <property type="evidence" value="ECO:0007669"/>
    <property type="project" value="UniProtKB-EC"/>
</dbReference>
<dbReference type="InterPro" id="IPR053790">
    <property type="entry name" value="P5CR-like_CS"/>
</dbReference>
<dbReference type="PANTHER" id="PTHR11645">
    <property type="entry name" value="PYRROLINE-5-CARBOXYLATE REDUCTASE"/>
    <property type="match status" value="1"/>
</dbReference>
<comment type="function">
    <text evidence="4">Catalyzes the reduction of 1-pyrroline-5-carboxylate (PCA) to L-proline.</text>
</comment>
<accession>A0ABS5T9I7</accession>
<comment type="caution">
    <text evidence="9">The sequence shown here is derived from an EMBL/GenBank/DDBJ whole genome shotgun (WGS) entry which is preliminary data.</text>
</comment>
<dbReference type="InterPro" id="IPR028939">
    <property type="entry name" value="P5C_Rdtase_cat_N"/>
</dbReference>
<dbReference type="InterPro" id="IPR029036">
    <property type="entry name" value="P5CR_dimer"/>
</dbReference>
<comment type="pathway">
    <text evidence="4 6">Amino-acid biosynthesis; L-proline biosynthesis; L-proline from L-glutamate 5-semialdehyde: step 1/1.</text>
</comment>
<organism evidence="9 10">
    <name type="scientific">Kineosporia corallincola</name>
    <dbReference type="NCBI Taxonomy" id="2835133"/>
    <lineage>
        <taxon>Bacteria</taxon>
        <taxon>Bacillati</taxon>
        <taxon>Actinomycetota</taxon>
        <taxon>Actinomycetes</taxon>
        <taxon>Kineosporiales</taxon>
        <taxon>Kineosporiaceae</taxon>
        <taxon>Kineosporia</taxon>
    </lineage>
</organism>
<dbReference type="Gene3D" id="1.10.3730.10">
    <property type="entry name" value="ProC C-terminal domain-like"/>
    <property type="match status" value="1"/>
</dbReference>
<keyword evidence="2 4" id="KW-0521">NADP</keyword>
<dbReference type="InterPro" id="IPR008927">
    <property type="entry name" value="6-PGluconate_DH-like_C_sf"/>
</dbReference>
<keyword evidence="10" id="KW-1185">Reference proteome</keyword>
<evidence type="ECO:0000256" key="3">
    <source>
        <dbReference type="ARBA" id="ARBA00023002"/>
    </source>
</evidence>
<dbReference type="EC" id="1.5.1.2" evidence="4 5"/>
<dbReference type="SUPFAM" id="SSF48179">
    <property type="entry name" value="6-phosphogluconate dehydrogenase C-terminal domain-like"/>
    <property type="match status" value="1"/>
</dbReference>
<dbReference type="Pfam" id="PF03807">
    <property type="entry name" value="F420_oxidored"/>
    <property type="match status" value="1"/>
</dbReference>
<dbReference type="SUPFAM" id="SSF51735">
    <property type="entry name" value="NAD(P)-binding Rossmann-fold domains"/>
    <property type="match status" value="1"/>
</dbReference>
<dbReference type="RefSeq" id="WP_214153907.1">
    <property type="nucleotide sequence ID" value="NZ_JAHBAY010000001.1"/>
</dbReference>
<dbReference type="PROSITE" id="PS00521">
    <property type="entry name" value="P5CR"/>
    <property type="match status" value="1"/>
</dbReference>
<dbReference type="Pfam" id="PF14748">
    <property type="entry name" value="P5CR_dimer"/>
    <property type="match status" value="1"/>
</dbReference>
<evidence type="ECO:0000256" key="6">
    <source>
        <dbReference type="RuleBase" id="RU003903"/>
    </source>
</evidence>
<comment type="catalytic activity">
    <reaction evidence="4">
        <text>L-proline + NAD(+) = (S)-1-pyrroline-5-carboxylate + NADH + 2 H(+)</text>
        <dbReference type="Rhea" id="RHEA:14105"/>
        <dbReference type="ChEBI" id="CHEBI:15378"/>
        <dbReference type="ChEBI" id="CHEBI:17388"/>
        <dbReference type="ChEBI" id="CHEBI:57540"/>
        <dbReference type="ChEBI" id="CHEBI:57945"/>
        <dbReference type="ChEBI" id="CHEBI:60039"/>
        <dbReference type="EC" id="1.5.1.2"/>
    </reaction>
</comment>
<dbReference type="PIRSF" id="PIRSF000193">
    <property type="entry name" value="Pyrrol-5-carb_rd"/>
    <property type="match status" value="1"/>
</dbReference>
<dbReference type="HAMAP" id="MF_01925">
    <property type="entry name" value="P5C_reductase"/>
    <property type="match status" value="1"/>
</dbReference>
<evidence type="ECO:0000256" key="5">
    <source>
        <dbReference type="NCBIfam" id="TIGR00112"/>
    </source>
</evidence>
<dbReference type="Proteomes" id="UP001197247">
    <property type="component" value="Unassembled WGS sequence"/>
</dbReference>
<sequence>MVDQVTQQASEHATVPAPAGRVAILGAGNMGGTILAGLLRGGREPGDVVVSARRPERADELRQRHGVEVLGNVSAAAWGDTVIVAVKPRDVAGLLAEISPALRPGTLVVSLAAGQTIAALEGGLPEGTPVIRVMPNTPSLVDQGMSVLSPGTHCRPEHTERAQELLSATGKVLQVPESYQDAVTAVSGSGPAYVFYVAEAMIEAGVLLGLPRTTSTELVVQTLYGAATMLRDTGTHPSILREQVTSPGGTTVAAVRLLDDQRVRGAFVSAIEAACNRSAQLSQG</sequence>
<comment type="catalytic activity">
    <reaction evidence="4 6">
        <text>L-proline + NADP(+) = (S)-1-pyrroline-5-carboxylate + NADPH + 2 H(+)</text>
        <dbReference type="Rhea" id="RHEA:14109"/>
        <dbReference type="ChEBI" id="CHEBI:15378"/>
        <dbReference type="ChEBI" id="CHEBI:17388"/>
        <dbReference type="ChEBI" id="CHEBI:57783"/>
        <dbReference type="ChEBI" id="CHEBI:58349"/>
        <dbReference type="ChEBI" id="CHEBI:60039"/>
        <dbReference type="EC" id="1.5.1.2"/>
    </reaction>
</comment>
<feature type="domain" description="Pyrroline-5-carboxylate reductase catalytic N-terminal" evidence="7">
    <location>
        <begin position="21"/>
        <end position="114"/>
    </location>
</feature>
<dbReference type="InterPro" id="IPR000304">
    <property type="entry name" value="Pyrroline-COOH_reductase"/>
</dbReference>
<comment type="similarity">
    <text evidence="1 4 6">Belongs to the pyrroline-5-carboxylate reductase family.</text>
</comment>
<dbReference type="NCBIfam" id="TIGR00112">
    <property type="entry name" value="proC"/>
    <property type="match status" value="1"/>
</dbReference>
<proteinExistence type="inferred from homology"/>